<keyword evidence="1" id="KW-0812">Transmembrane</keyword>
<accession>A0AAV9XZL2</accession>
<keyword evidence="1" id="KW-1133">Transmembrane helix</keyword>
<dbReference type="AlphaFoldDB" id="A0AAV9XZL2"/>
<proteinExistence type="predicted"/>
<keyword evidence="3" id="KW-1185">Reference proteome</keyword>
<dbReference type="EMBL" id="JAWDEY010000012">
    <property type="protein sequence ID" value="KAK6589564.1"/>
    <property type="molecule type" value="Genomic_DNA"/>
</dbReference>
<evidence type="ECO:0000313" key="2">
    <source>
        <dbReference type="EMBL" id="KAK6589564.1"/>
    </source>
</evidence>
<sequence length="486" mass="56413">MYYKRYILFFFTLTFLLFLLVNYDRSRLSRFGLNLAGFDDRLESFSGDKLVETNHRFFEEEIATLSEVRTENNKESKFTLVKEVTSDFSVNLSSEKEKTVVTHSFKFPFRLNPSGFRLLMKIRIESTFYPITIIFIGRDLKRLINIVIESCRAYIFSENRKGGYLYDSSPLLFPVKDTNYIELVMDWFDETYTISTLNNGHQTALGNNVRVDSPLVTAGFAFIGKEFRPITIGWVFENDPFISDFSCEISYYEERCKSYSIDILENRHKHFNGININEGFLKVAFQYPPKYKLPVKLNIGKKILVEFYYEKLTVKTSNKPSKTHFFFDKYEEGEWINLDLVPISIDLINSPNPIIENNINTQEYNINISANSSHCLKEVIGNINRYNRIIFKNNYSVLNKKMSETSIEDKYGKPNPYKLLFAIDSEIIGNITINSGVFNQLYFTSNSSNTFNGLGEKPSGPLAYWRLKAGTPNYIDDNFVSSTKNL</sequence>
<keyword evidence="1" id="KW-0472">Membrane</keyword>
<gene>
    <name evidence="2" type="ORF">RS030_203124</name>
</gene>
<feature type="transmembrane region" description="Helical" evidence="1">
    <location>
        <begin position="6"/>
        <end position="23"/>
    </location>
</feature>
<dbReference type="Proteomes" id="UP001311799">
    <property type="component" value="Unassembled WGS sequence"/>
</dbReference>
<reference evidence="2 3" key="1">
    <citation type="submission" date="2023-10" db="EMBL/GenBank/DDBJ databases">
        <title>Comparative genomics analysis reveals potential genetic determinants of host preference in Cryptosporidium xiaoi.</title>
        <authorList>
            <person name="Xiao L."/>
            <person name="Li J."/>
        </authorList>
    </citation>
    <scope>NUCLEOTIDE SEQUENCE [LARGE SCALE GENOMIC DNA]</scope>
    <source>
        <strain evidence="2 3">52996</strain>
    </source>
</reference>
<comment type="caution">
    <text evidence="2">The sequence shown here is derived from an EMBL/GenBank/DDBJ whole genome shotgun (WGS) entry which is preliminary data.</text>
</comment>
<name>A0AAV9XZL2_9CRYT</name>
<evidence type="ECO:0000313" key="3">
    <source>
        <dbReference type="Proteomes" id="UP001311799"/>
    </source>
</evidence>
<evidence type="ECO:0000256" key="1">
    <source>
        <dbReference type="SAM" id="Phobius"/>
    </source>
</evidence>
<organism evidence="2 3">
    <name type="scientific">Cryptosporidium xiaoi</name>
    <dbReference type="NCBI Taxonomy" id="659607"/>
    <lineage>
        <taxon>Eukaryota</taxon>
        <taxon>Sar</taxon>
        <taxon>Alveolata</taxon>
        <taxon>Apicomplexa</taxon>
        <taxon>Conoidasida</taxon>
        <taxon>Coccidia</taxon>
        <taxon>Eucoccidiorida</taxon>
        <taxon>Eimeriorina</taxon>
        <taxon>Cryptosporidiidae</taxon>
        <taxon>Cryptosporidium</taxon>
    </lineage>
</organism>
<protein>
    <submittedName>
        <fullName evidence="2">Uncharacterized protein</fullName>
    </submittedName>
</protein>